<evidence type="ECO:0000259" key="3">
    <source>
        <dbReference type="PROSITE" id="PS50930"/>
    </source>
</evidence>
<feature type="domain" description="Response regulatory" evidence="2">
    <location>
        <begin position="4"/>
        <end position="118"/>
    </location>
</feature>
<dbReference type="GO" id="GO:0000156">
    <property type="term" value="F:phosphorelay response regulator activity"/>
    <property type="evidence" value="ECO:0007669"/>
    <property type="project" value="InterPro"/>
</dbReference>
<keyword evidence="4" id="KW-0238">DNA-binding</keyword>
<dbReference type="InterPro" id="IPR046947">
    <property type="entry name" value="LytR-like"/>
</dbReference>
<comment type="caution">
    <text evidence="4">The sequence shown here is derived from an EMBL/GenBank/DDBJ whole genome shotgun (WGS) entry which is preliminary data.</text>
</comment>
<dbReference type="Gene3D" id="3.40.50.2300">
    <property type="match status" value="1"/>
</dbReference>
<organism evidence="4 5">
    <name type="scientific">Pedobacter jejuensis</name>
    <dbReference type="NCBI Taxonomy" id="1268550"/>
    <lineage>
        <taxon>Bacteria</taxon>
        <taxon>Pseudomonadati</taxon>
        <taxon>Bacteroidota</taxon>
        <taxon>Sphingobacteriia</taxon>
        <taxon>Sphingobacteriales</taxon>
        <taxon>Sphingobacteriaceae</taxon>
        <taxon>Pedobacter</taxon>
    </lineage>
</organism>
<dbReference type="InterPro" id="IPR001789">
    <property type="entry name" value="Sig_transdc_resp-reg_receiver"/>
</dbReference>
<dbReference type="InterPro" id="IPR011006">
    <property type="entry name" value="CheY-like_superfamily"/>
</dbReference>
<dbReference type="PROSITE" id="PS50110">
    <property type="entry name" value="RESPONSE_REGULATORY"/>
    <property type="match status" value="1"/>
</dbReference>
<dbReference type="OrthoDB" id="755985at2"/>
<dbReference type="SUPFAM" id="SSF52172">
    <property type="entry name" value="CheY-like"/>
    <property type="match status" value="1"/>
</dbReference>
<dbReference type="RefSeq" id="WP_123204741.1">
    <property type="nucleotide sequence ID" value="NZ_RBEE01000006.1"/>
</dbReference>
<feature type="domain" description="HTH LytTR-type" evidence="3">
    <location>
        <begin position="130"/>
        <end position="230"/>
    </location>
</feature>
<keyword evidence="5" id="KW-1185">Reference proteome</keyword>
<dbReference type="Pfam" id="PF04397">
    <property type="entry name" value="LytTR"/>
    <property type="match status" value="1"/>
</dbReference>
<evidence type="ECO:0000313" key="5">
    <source>
        <dbReference type="Proteomes" id="UP000274046"/>
    </source>
</evidence>
<accession>A0A3N0BZN2</accession>
<dbReference type="Gene3D" id="2.40.50.1020">
    <property type="entry name" value="LytTr DNA-binding domain"/>
    <property type="match status" value="1"/>
</dbReference>
<proteinExistence type="predicted"/>
<evidence type="ECO:0000259" key="2">
    <source>
        <dbReference type="PROSITE" id="PS50110"/>
    </source>
</evidence>
<protein>
    <submittedName>
        <fullName evidence="4">DNA-binding response regulator</fullName>
    </submittedName>
</protein>
<evidence type="ECO:0000313" key="4">
    <source>
        <dbReference type="EMBL" id="RNL55404.1"/>
    </source>
</evidence>
<dbReference type="PROSITE" id="PS50930">
    <property type="entry name" value="HTH_LYTTR"/>
    <property type="match status" value="1"/>
</dbReference>
<dbReference type="PANTHER" id="PTHR37299:SF1">
    <property type="entry name" value="STAGE 0 SPORULATION PROTEIN A HOMOLOG"/>
    <property type="match status" value="1"/>
</dbReference>
<dbReference type="GO" id="GO:0003677">
    <property type="term" value="F:DNA binding"/>
    <property type="evidence" value="ECO:0007669"/>
    <property type="project" value="UniProtKB-KW"/>
</dbReference>
<evidence type="ECO:0000256" key="1">
    <source>
        <dbReference type="PROSITE-ProRule" id="PRU00169"/>
    </source>
</evidence>
<comment type="caution">
    <text evidence="1">Lacks conserved residue(s) required for the propagation of feature annotation.</text>
</comment>
<dbReference type="SMART" id="SM00850">
    <property type="entry name" value="LytTR"/>
    <property type="match status" value="1"/>
</dbReference>
<dbReference type="AlphaFoldDB" id="A0A3N0BZN2"/>
<sequence>MKLTCIVIANEPIGKSKISNYISLMPALTLSEYYTNPHQAVDDINQLEHKIDFLFTEIEMPALSGLEVCRQIGYKIRHIILVSAISEYCIDGYGVDARRFLHSPFTFEIFEANLKELINRMVIEEPFIMIKLNGKKSLIKVRLNEIIAVEGYGNYIKIHTLNDILVPYCKLSEMENRLKDNSIFSRINRSFIISVRHIEKIEGNRIFLCNGVNSVVSSLHWPALKKSMDEFYCILN</sequence>
<dbReference type="Proteomes" id="UP000274046">
    <property type="component" value="Unassembled WGS sequence"/>
</dbReference>
<dbReference type="EMBL" id="RBEE01000006">
    <property type="protein sequence ID" value="RNL55404.1"/>
    <property type="molecule type" value="Genomic_DNA"/>
</dbReference>
<reference evidence="4 5" key="1">
    <citation type="submission" date="2018-10" db="EMBL/GenBank/DDBJ databases">
        <title>Genome sequencing of Pedobacter jejuensis TNB23.</title>
        <authorList>
            <person name="Cho Y.-J."/>
            <person name="Cho A."/>
            <person name="Kim O.-S."/>
        </authorList>
    </citation>
    <scope>NUCLEOTIDE SEQUENCE [LARGE SCALE GENOMIC DNA]</scope>
    <source>
        <strain evidence="4 5">TNB23</strain>
    </source>
</reference>
<gene>
    <name evidence="4" type="ORF">D7004_04810</name>
</gene>
<name>A0A3N0BZN2_9SPHI</name>
<dbReference type="PANTHER" id="PTHR37299">
    <property type="entry name" value="TRANSCRIPTIONAL REGULATOR-RELATED"/>
    <property type="match status" value="1"/>
</dbReference>
<dbReference type="InterPro" id="IPR007492">
    <property type="entry name" value="LytTR_DNA-bd_dom"/>
</dbReference>